<feature type="compositionally biased region" description="Low complexity" evidence="10">
    <location>
        <begin position="777"/>
        <end position="789"/>
    </location>
</feature>
<dbReference type="GO" id="GO:0006355">
    <property type="term" value="P:regulation of DNA-templated transcription"/>
    <property type="evidence" value="ECO:0007669"/>
    <property type="project" value="InterPro"/>
</dbReference>
<evidence type="ECO:0000256" key="1">
    <source>
        <dbReference type="ARBA" id="ARBA00004123"/>
    </source>
</evidence>
<evidence type="ECO:0000256" key="10">
    <source>
        <dbReference type="SAM" id="MobiDB-lite"/>
    </source>
</evidence>
<dbReference type="CDD" id="cd22999">
    <property type="entry name" value="SAP_SLX4"/>
    <property type="match status" value="1"/>
</dbReference>
<keyword evidence="4 9" id="KW-0227">DNA damage</keyword>
<evidence type="ECO:0000256" key="3">
    <source>
        <dbReference type="ARBA" id="ARBA00022553"/>
    </source>
</evidence>
<keyword evidence="3 9" id="KW-0597">Phosphoprotein</keyword>
<feature type="compositionally biased region" description="Basic residues" evidence="10">
    <location>
        <begin position="364"/>
        <end position="374"/>
    </location>
</feature>
<sequence>MRSSQTLSEKSSRDDSAFPAFSPDLNLGTILLRTKGLRCALRTQFSALTVMASPDAFQSSPLREARRERVQIESSSPALPPLQDLLSQKSSRPPIRSGSKAVPIPDHAPSNFISARHLLTSTEAVQEAVSESLTKGNQPSTEPEGAGFIANDTPVSVPPQDDDIVIVQISGKSSRKPRKPRAPKATAKKNEEPTQSAADTESQNGGKGKKASKASKVSKKGDEGVTKPKAAKPRKKQTGTMSNHFPPVAEPDLPEQSKKNDVNEPLHLEQAPARRLDWTPPAQKTVINIDSDSSAFKQLASSETGQPIPAFKNLVEGYACLDTTPQALTFASDEDSSFLKKRKLIELVTTKEANPSAPIPEKSPKKKAPKKKARTITELATAAYKVPTQPDPDQPTASILDHFQAAGNANTSATEQTKKAKGKANTRKRVSKVSKKKAAPPKPILLSPGAALAQVANQDFVFGTSSQLAREESPTVLRDLQSALMQSNQADDIDFATPINSDSVDLPEQRTSLWDAAARDTEGDLFDVEVINLTEDSPRLLEETHDANPFGYFRGGNRSNAVDSVPENPLPDDHVSFANLSDLMPSPTRNRRQGDAEGSPFFSDSDISIGIELQRPAAAQTQIEQENLAPAPNPPNREADAPDQPPRPNFEGYTDVQLAKEIRTFGFKPIKRRSAMIALLDQCWQSKARMGQASVHTSTKRTSSPSKATKTGASVSAGTEVKRPRGRPRKNSPSASEPQEPPPSAQPPETPKRPRGRPRKDSLASSLGTPSPRKAKAATSPKKSALAPKSPKRKKGASKPVIEIPDSNSDFGSDLASSPDSPMDEMFSPPPLDLSLSTGDDTELSLTASQNDQEIVLFKYIAKAIRSAPRTTDPTEPSWHEKILLYDPIVLEDLAAWLNTGELSRVGYDEEVNPNDVKKWCESQSICCLWRVNLRGKERKRF</sequence>
<feature type="region of interest" description="Disordered" evidence="10">
    <location>
        <begin position="561"/>
        <end position="605"/>
    </location>
</feature>
<dbReference type="GO" id="GO:0017108">
    <property type="term" value="F:5'-flap endonuclease activity"/>
    <property type="evidence" value="ECO:0007669"/>
    <property type="project" value="InterPro"/>
</dbReference>
<dbReference type="Proteomes" id="UP000287972">
    <property type="component" value="Unassembled WGS sequence"/>
</dbReference>
<evidence type="ECO:0000256" key="5">
    <source>
        <dbReference type="ARBA" id="ARBA00023172"/>
    </source>
</evidence>
<feature type="region of interest" description="Disordered" evidence="10">
    <location>
        <begin position="690"/>
        <end position="840"/>
    </location>
</feature>
<feature type="compositionally biased region" description="Basic residues" evidence="10">
    <location>
        <begin position="173"/>
        <end position="182"/>
    </location>
</feature>
<dbReference type="Pfam" id="PF09494">
    <property type="entry name" value="Slx4"/>
    <property type="match status" value="1"/>
</dbReference>
<dbReference type="GO" id="GO:0006281">
    <property type="term" value="P:DNA repair"/>
    <property type="evidence" value="ECO:0007669"/>
    <property type="project" value="UniProtKB-UniRule"/>
</dbReference>
<comment type="similarity">
    <text evidence="2 9">Belongs to the SLX4 family.</text>
</comment>
<dbReference type="GO" id="GO:0006260">
    <property type="term" value="P:DNA replication"/>
    <property type="evidence" value="ECO:0007669"/>
    <property type="project" value="InterPro"/>
</dbReference>
<organism evidence="11 12">
    <name type="scientific">Fusarium floridanum</name>
    <dbReference type="NCBI Taxonomy" id="1325733"/>
    <lineage>
        <taxon>Eukaryota</taxon>
        <taxon>Fungi</taxon>
        <taxon>Dikarya</taxon>
        <taxon>Ascomycota</taxon>
        <taxon>Pezizomycotina</taxon>
        <taxon>Sordariomycetes</taxon>
        <taxon>Hypocreomycetidae</taxon>
        <taxon>Hypocreales</taxon>
        <taxon>Nectriaceae</taxon>
        <taxon>Fusarium</taxon>
        <taxon>Fusarium solani species complex</taxon>
    </lineage>
</organism>
<evidence type="ECO:0000256" key="2">
    <source>
        <dbReference type="ARBA" id="ARBA00006661"/>
    </source>
</evidence>
<keyword evidence="5 9" id="KW-0233">DNA recombination</keyword>
<feature type="compositionally biased region" description="Pro residues" evidence="10">
    <location>
        <begin position="739"/>
        <end position="749"/>
    </location>
</feature>
<feature type="region of interest" description="Disordered" evidence="10">
    <location>
        <begin position="627"/>
        <end position="652"/>
    </location>
</feature>
<dbReference type="InterPro" id="IPR017956">
    <property type="entry name" value="AT_hook_DNA-bd_motif"/>
</dbReference>
<dbReference type="GO" id="GO:0006310">
    <property type="term" value="P:DNA recombination"/>
    <property type="evidence" value="ECO:0007669"/>
    <property type="project" value="UniProtKB-UniRule"/>
</dbReference>
<gene>
    <name evidence="9" type="primary">SLX4</name>
    <name evidence="11" type="ORF">CEP51_000578</name>
</gene>
<evidence type="ECO:0000256" key="9">
    <source>
        <dbReference type="HAMAP-Rule" id="MF_03110"/>
    </source>
</evidence>
<evidence type="ECO:0000313" key="11">
    <source>
        <dbReference type="EMBL" id="RSL90792.1"/>
    </source>
</evidence>
<feature type="region of interest" description="Disordered" evidence="10">
    <location>
        <begin position="408"/>
        <end position="442"/>
    </location>
</feature>
<comment type="PTM">
    <text evidence="9">Phosphorylated in response to DNA damage.</text>
</comment>
<keyword evidence="12" id="KW-1185">Reference proteome</keyword>
<feature type="compositionally biased region" description="Basic residues" evidence="10">
    <location>
        <begin position="207"/>
        <end position="218"/>
    </location>
</feature>
<feature type="compositionally biased region" description="Basic residues" evidence="10">
    <location>
        <begin position="419"/>
        <end position="439"/>
    </location>
</feature>
<proteinExistence type="inferred from homology"/>
<feature type="compositionally biased region" description="Polar residues" evidence="10">
    <location>
        <begin position="126"/>
        <end position="141"/>
    </location>
</feature>
<feature type="compositionally biased region" description="Polar residues" evidence="10">
    <location>
        <begin position="806"/>
        <end position="820"/>
    </location>
</feature>
<dbReference type="GO" id="GO:0033557">
    <property type="term" value="C:Slx1-Slx4 complex"/>
    <property type="evidence" value="ECO:0007669"/>
    <property type="project" value="UniProtKB-UniRule"/>
</dbReference>
<evidence type="ECO:0000256" key="7">
    <source>
        <dbReference type="ARBA" id="ARBA00023242"/>
    </source>
</evidence>
<dbReference type="InterPro" id="IPR027784">
    <property type="entry name" value="Slx4_ascomycetes"/>
</dbReference>
<dbReference type="InterPro" id="IPR018574">
    <property type="entry name" value="Structure-sp_endonuc_su_Slx4"/>
</dbReference>
<comment type="function">
    <text evidence="9">Regulatory subunit of the SLX1-SLX4 structure-specific endonuclease that resolves DNA secondary structures generated during DNA repair and recombination. Has endonuclease activity towards branched DNA substrates, introducing single-strand cuts in duplex DNA close to junctions with ss-DNA.</text>
</comment>
<name>A0A428SLX9_9HYPO</name>
<feature type="compositionally biased region" description="Basic and acidic residues" evidence="10">
    <location>
        <begin position="255"/>
        <end position="277"/>
    </location>
</feature>
<feature type="compositionally biased region" description="Polar residues" evidence="10">
    <location>
        <begin position="694"/>
        <end position="717"/>
    </location>
</feature>
<dbReference type="PROSITE" id="PS00354">
    <property type="entry name" value="HMGI_Y"/>
    <property type="match status" value="1"/>
</dbReference>
<dbReference type="AlphaFoldDB" id="A0A428SLX9"/>
<feature type="region of interest" description="Disordered" evidence="10">
    <location>
        <begin position="126"/>
        <end position="280"/>
    </location>
</feature>
<feature type="region of interest" description="Disordered" evidence="10">
    <location>
        <begin position="59"/>
        <end position="109"/>
    </location>
</feature>
<dbReference type="GO" id="GO:0003677">
    <property type="term" value="F:DNA binding"/>
    <property type="evidence" value="ECO:0007669"/>
    <property type="project" value="InterPro"/>
</dbReference>
<protein>
    <recommendedName>
        <fullName evidence="8 9">Structure-specific endonuclease subunit SLX4</fullName>
    </recommendedName>
</protein>
<keyword evidence="6 9" id="KW-0234">DNA repair</keyword>
<dbReference type="HAMAP" id="MF_03110">
    <property type="entry name" value="Endonuc_su_Slx4"/>
    <property type="match status" value="1"/>
</dbReference>
<dbReference type="InterPro" id="IPR000637">
    <property type="entry name" value="HMGI/Y_DNA-bd_CS"/>
</dbReference>
<dbReference type="PRINTS" id="PR00929">
    <property type="entry name" value="ATHOOK"/>
</dbReference>
<keyword evidence="7 9" id="KW-0539">Nucleus</keyword>
<evidence type="ECO:0000256" key="6">
    <source>
        <dbReference type="ARBA" id="ARBA00023204"/>
    </source>
</evidence>
<accession>A0A428SLX9</accession>
<evidence type="ECO:0000256" key="8">
    <source>
        <dbReference type="ARBA" id="ARBA00029496"/>
    </source>
</evidence>
<feature type="compositionally biased region" description="Polar residues" evidence="10">
    <location>
        <begin position="193"/>
        <end position="204"/>
    </location>
</feature>
<dbReference type="EMBL" id="NKCL01000006">
    <property type="protein sequence ID" value="RSL90792.1"/>
    <property type="molecule type" value="Genomic_DNA"/>
</dbReference>
<comment type="subunit">
    <text evidence="9">Forms a heterodimer with SLX1.</text>
</comment>
<dbReference type="SMART" id="SM00384">
    <property type="entry name" value="AT_hook"/>
    <property type="match status" value="2"/>
</dbReference>
<evidence type="ECO:0000256" key="4">
    <source>
        <dbReference type="ARBA" id="ARBA00022763"/>
    </source>
</evidence>
<comment type="subcellular location">
    <subcellularLocation>
        <location evidence="1 9">Nucleus</location>
    </subcellularLocation>
</comment>
<comment type="caution">
    <text evidence="11">The sequence shown here is derived from an EMBL/GenBank/DDBJ whole genome shotgun (WGS) entry which is preliminary data.</text>
</comment>
<reference evidence="11 12" key="1">
    <citation type="submission" date="2017-06" db="EMBL/GenBank/DDBJ databases">
        <title>Comparative genomic analysis of Ambrosia Fusariam Clade fungi.</title>
        <authorList>
            <person name="Stajich J.E."/>
            <person name="Carrillo J."/>
            <person name="Kijimoto T."/>
            <person name="Eskalen A."/>
            <person name="O'Donnell K."/>
            <person name="Kasson M."/>
        </authorList>
    </citation>
    <scope>NUCLEOTIDE SEQUENCE [LARGE SCALE GENOMIC DNA]</scope>
    <source>
        <strain evidence="11 12">NRRL62606</strain>
    </source>
</reference>
<feature type="region of interest" description="Disordered" evidence="10">
    <location>
        <begin position="352"/>
        <end position="374"/>
    </location>
</feature>
<evidence type="ECO:0000313" key="12">
    <source>
        <dbReference type="Proteomes" id="UP000287972"/>
    </source>
</evidence>